<dbReference type="GeneID" id="36596463"/>
<reference evidence="1 2" key="1">
    <citation type="submission" date="2016-04" db="EMBL/GenBank/DDBJ databases">
        <title>A degradative enzymes factory behind the ericoid mycorrhizal symbiosis.</title>
        <authorList>
            <consortium name="DOE Joint Genome Institute"/>
            <person name="Martino E."/>
            <person name="Morin E."/>
            <person name="Grelet G."/>
            <person name="Kuo A."/>
            <person name="Kohler A."/>
            <person name="Daghino S."/>
            <person name="Barry K."/>
            <person name="Choi C."/>
            <person name="Cichocki N."/>
            <person name="Clum A."/>
            <person name="Copeland A."/>
            <person name="Hainaut M."/>
            <person name="Haridas S."/>
            <person name="Labutti K."/>
            <person name="Lindquist E."/>
            <person name="Lipzen A."/>
            <person name="Khouja H.-R."/>
            <person name="Murat C."/>
            <person name="Ohm R."/>
            <person name="Olson A."/>
            <person name="Spatafora J."/>
            <person name="Veneault-Fourrey C."/>
            <person name="Henrissat B."/>
            <person name="Grigoriev I."/>
            <person name="Martin F."/>
            <person name="Perotto S."/>
        </authorList>
    </citation>
    <scope>NUCLEOTIDE SEQUENCE [LARGE SCALE GENOMIC DNA]</scope>
    <source>
        <strain evidence="1 2">E</strain>
    </source>
</reference>
<dbReference type="Proteomes" id="UP000235371">
    <property type="component" value="Unassembled WGS sequence"/>
</dbReference>
<dbReference type="RefSeq" id="XP_024739078.1">
    <property type="nucleotide sequence ID" value="XM_024888387.1"/>
</dbReference>
<keyword evidence="2" id="KW-1185">Reference proteome</keyword>
<protein>
    <submittedName>
        <fullName evidence="1">Uncharacterized protein</fullName>
    </submittedName>
</protein>
<dbReference type="AlphaFoldDB" id="A0A2J6TGP8"/>
<dbReference type="InParanoid" id="A0A2J6TGP8"/>
<accession>A0A2J6TGP8</accession>
<organism evidence="1 2">
    <name type="scientific">Hyaloscypha bicolor E</name>
    <dbReference type="NCBI Taxonomy" id="1095630"/>
    <lineage>
        <taxon>Eukaryota</taxon>
        <taxon>Fungi</taxon>
        <taxon>Dikarya</taxon>
        <taxon>Ascomycota</taxon>
        <taxon>Pezizomycotina</taxon>
        <taxon>Leotiomycetes</taxon>
        <taxon>Helotiales</taxon>
        <taxon>Hyaloscyphaceae</taxon>
        <taxon>Hyaloscypha</taxon>
        <taxon>Hyaloscypha bicolor</taxon>
    </lineage>
</organism>
<name>A0A2J6TGP8_9HELO</name>
<dbReference type="OrthoDB" id="3439035at2759"/>
<evidence type="ECO:0000313" key="2">
    <source>
        <dbReference type="Proteomes" id="UP000235371"/>
    </source>
</evidence>
<sequence>MVGLSADYNLSAPEVYKDFVAWCLRRELSLGILAQQRYNNGKVKPSPDYPILPSWATDWSGVSGSLNFNTTETNPLGGRLKHRQRNWVDHCCRRDGDTLIVGGFTIDTIKEPAPPRVYYDRDSQKKWIESIPEGREENSILFPCGPHSAAQSTAEKFLDMPHMWRDGCLAVTFPYMNYENKPKVCALYGGRALFILQPVLGNTSGTPLYNLVCGDCLIDGFQNGKGIQMARRLGLQEMEFRIV</sequence>
<dbReference type="EMBL" id="KZ613783">
    <property type="protein sequence ID" value="PMD62174.1"/>
    <property type="molecule type" value="Genomic_DNA"/>
</dbReference>
<evidence type="ECO:0000313" key="1">
    <source>
        <dbReference type="EMBL" id="PMD62174.1"/>
    </source>
</evidence>
<proteinExistence type="predicted"/>
<gene>
    <name evidence="1" type="ORF">K444DRAFT_716515</name>
</gene>